<dbReference type="Pfam" id="PF00282">
    <property type="entry name" value="Pyridoxal_deC"/>
    <property type="match status" value="1"/>
</dbReference>
<evidence type="ECO:0000256" key="5">
    <source>
        <dbReference type="ARBA" id="ARBA00023239"/>
    </source>
</evidence>
<dbReference type="Gene3D" id="3.90.1150.10">
    <property type="entry name" value="Aspartate Aminotransferase, domain 1"/>
    <property type="match status" value="1"/>
</dbReference>
<dbReference type="Gene3D" id="3.40.640.10">
    <property type="entry name" value="Type I PLP-dependent aspartate aminotransferase-like (Major domain)"/>
    <property type="match status" value="1"/>
</dbReference>
<dbReference type="InterPro" id="IPR015422">
    <property type="entry name" value="PyrdxlP-dep_Trfase_small"/>
</dbReference>
<reference evidence="8 9" key="1">
    <citation type="submission" date="2019-09" db="EMBL/GenBank/DDBJ databases">
        <title>Chitinophaga ginsengihumi sp. nov., isolated from soil of ginseng rhizosphere.</title>
        <authorList>
            <person name="Lee J."/>
        </authorList>
    </citation>
    <scope>NUCLEOTIDE SEQUENCE [LARGE SCALE GENOMIC DNA]</scope>
    <source>
        <strain evidence="8 9">BN140078</strain>
    </source>
</reference>
<keyword evidence="9" id="KW-1185">Reference proteome</keyword>
<sequence>MNTHLKQDLTKLDDLLAATQAFCADFLSQLDTLPASKAMPLPPAAALPQEGIGAMGALHRFRDQYGPYLAAGAGPRYWGFVTGGVTPAALAGDWVAAAVDMNAADKGGAAFNIELETIHMLRQLFGLPDSFAGTFVTGATMSNFTGLAIGRQWLGLQHGKDIGEEGLAALPNARVLSCVPHSSVIKCLSMLGFGRNALVKLPALPARESVNIAALETWLEEHPGEPVIYVANAGTVNTTDFDDISALARLKQRYNFWLHIDAAFGGLAACSPQHQHLLKGWEVADSITIDAHKWLNVPYDSAMIFCRHPELQAAVFKNVGAAYLGDPAKDFNFIHHVPENSRRLRALPAWYSLQAYGAKGYRDIVQANIEQAQLLGKLIDESPHFHLLAPVNLCVVCFTLQGAPETLAAATAAFLETLTENGVVFMTPTVYQDTPAIRAAIVNWRTTVADVYQAWQDIEQAMTLKAISL</sequence>
<dbReference type="PANTHER" id="PTHR11999">
    <property type="entry name" value="GROUP II PYRIDOXAL-5-PHOSPHATE DECARBOXYLASE"/>
    <property type="match status" value="1"/>
</dbReference>
<comment type="caution">
    <text evidence="8">The sequence shown here is derived from an EMBL/GenBank/DDBJ whole genome shotgun (WGS) entry which is preliminary data.</text>
</comment>
<name>A0A5B2VK74_9BACT</name>
<keyword evidence="8" id="KW-0032">Aminotransferase</keyword>
<keyword evidence="3" id="KW-0210">Decarboxylase</keyword>
<dbReference type="RefSeq" id="WP_149840649.1">
    <property type="nucleotide sequence ID" value="NZ_VUOC01000004.1"/>
</dbReference>
<dbReference type="Proteomes" id="UP000324611">
    <property type="component" value="Unassembled WGS sequence"/>
</dbReference>
<dbReference type="InterPro" id="IPR002129">
    <property type="entry name" value="PyrdxlP-dep_de-COase"/>
</dbReference>
<dbReference type="GO" id="GO:0030170">
    <property type="term" value="F:pyridoxal phosphate binding"/>
    <property type="evidence" value="ECO:0007669"/>
    <property type="project" value="InterPro"/>
</dbReference>
<comment type="similarity">
    <text evidence="2 7">Belongs to the group II decarboxylase family.</text>
</comment>
<proteinExistence type="inferred from homology"/>
<evidence type="ECO:0000256" key="1">
    <source>
        <dbReference type="ARBA" id="ARBA00001933"/>
    </source>
</evidence>
<evidence type="ECO:0000256" key="2">
    <source>
        <dbReference type="ARBA" id="ARBA00009533"/>
    </source>
</evidence>
<keyword evidence="4 6" id="KW-0663">Pyridoxal phosphate</keyword>
<dbReference type="InterPro" id="IPR015424">
    <property type="entry name" value="PyrdxlP-dep_Trfase"/>
</dbReference>
<dbReference type="GO" id="GO:0019752">
    <property type="term" value="P:carboxylic acid metabolic process"/>
    <property type="evidence" value="ECO:0007669"/>
    <property type="project" value="InterPro"/>
</dbReference>
<evidence type="ECO:0000256" key="3">
    <source>
        <dbReference type="ARBA" id="ARBA00022793"/>
    </source>
</evidence>
<dbReference type="EMBL" id="VUOC01000004">
    <property type="protein sequence ID" value="KAA2239471.1"/>
    <property type="molecule type" value="Genomic_DNA"/>
</dbReference>
<comment type="cofactor">
    <cofactor evidence="1 6 7">
        <name>pyridoxal 5'-phosphate</name>
        <dbReference type="ChEBI" id="CHEBI:597326"/>
    </cofactor>
</comment>
<evidence type="ECO:0000256" key="7">
    <source>
        <dbReference type="RuleBase" id="RU000382"/>
    </source>
</evidence>
<dbReference type="InterPro" id="IPR010977">
    <property type="entry name" value="Aromatic_deC"/>
</dbReference>
<dbReference type="PRINTS" id="PR00800">
    <property type="entry name" value="YHDCRBOXLASE"/>
</dbReference>
<dbReference type="SUPFAM" id="SSF53383">
    <property type="entry name" value="PLP-dependent transferases"/>
    <property type="match status" value="1"/>
</dbReference>
<organism evidence="8 9">
    <name type="scientific">Chitinophaga agrisoli</name>
    <dbReference type="NCBI Taxonomy" id="2607653"/>
    <lineage>
        <taxon>Bacteria</taxon>
        <taxon>Pseudomonadati</taxon>
        <taxon>Bacteroidota</taxon>
        <taxon>Chitinophagia</taxon>
        <taxon>Chitinophagales</taxon>
        <taxon>Chitinophagaceae</taxon>
        <taxon>Chitinophaga</taxon>
    </lineage>
</organism>
<feature type="modified residue" description="N6-(pyridoxal phosphate)lysine" evidence="6">
    <location>
        <position position="293"/>
    </location>
</feature>
<dbReference type="AlphaFoldDB" id="A0A5B2VK74"/>
<evidence type="ECO:0000256" key="4">
    <source>
        <dbReference type="ARBA" id="ARBA00022898"/>
    </source>
</evidence>
<dbReference type="InterPro" id="IPR015421">
    <property type="entry name" value="PyrdxlP-dep_Trfase_major"/>
</dbReference>
<reference evidence="8 9" key="2">
    <citation type="submission" date="2019-09" db="EMBL/GenBank/DDBJ databases">
        <authorList>
            <person name="Jin C."/>
        </authorList>
    </citation>
    <scope>NUCLEOTIDE SEQUENCE [LARGE SCALE GENOMIC DNA]</scope>
    <source>
        <strain evidence="8 9">BN140078</strain>
    </source>
</reference>
<evidence type="ECO:0000313" key="8">
    <source>
        <dbReference type="EMBL" id="KAA2239471.1"/>
    </source>
</evidence>
<protein>
    <submittedName>
        <fullName evidence="8">Aspartate aminotransferase family protein</fullName>
    </submittedName>
</protein>
<accession>A0A5B2VK74</accession>
<evidence type="ECO:0000313" key="9">
    <source>
        <dbReference type="Proteomes" id="UP000324611"/>
    </source>
</evidence>
<keyword evidence="8" id="KW-0808">Transferase</keyword>
<gene>
    <name evidence="8" type="ORF">F0L74_25045</name>
</gene>
<keyword evidence="5 7" id="KW-0456">Lyase</keyword>
<dbReference type="GO" id="GO:0016831">
    <property type="term" value="F:carboxy-lyase activity"/>
    <property type="evidence" value="ECO:0007669"/>
    <property type="project" value="UniProtKB-KW"/>
</dbReference>
<evidence type="ECO:0000256" key="6">
    <source>
        <dbReference type="PIRSR" id="PIRSR602129-50"/>
    </source>
</evidence>
<dbReference type="GO" id="GO:0006520">
    <property type="term" value="P:amino acid metabolic process"/>
    <property type="evidence" value="ECO:0007669"/>
    <property type="project" value="InterPro"/>
</dbReference>
<dbReference type="PANTHER" id="PTHR11999:SF70">
    <property type="entry name" value="MIP05841P"/>
    <property type="match status" value="1"/>
</dbReference>
<dbReference type="GO" id="GO:0008483">
    <property type="term" value="F:transaminase activity"/>
    <property type="evidence" value="ECO:0007669"/>
    <property type="project" value="UniProtKB-KW"/>
</dbReference>